<gene>
    <name evidence="3" type="ORF">HXX08_21840</name>
    <name evidence="4" type="ORF">OZ401_004052</name>
</gene>
<dbReference type="RefSeq" id="WP_341470345.1">
    <property type="nucleotide sequence ID" value="NZ_CP128400.1"/>
</dbReference>
<dbReference type="AlphaFoldDB" id="A0A8T7M8L6"/>
<evidence type="ECO:0000313" key="5">
    <source>
        <dbReference type="Proteomes" id="UP000521676"/>
    </source>
</evidence>
<dbReference type="Proteomes" id="UP001431572">
    <property type="component" value="Chromosome 2"/>
</dbReference>
<dbReference type="EMBL" id="CP128400">
    <property type="protein sequence ID" value="WJW68441.1"/>
    <property type="molecule type" value="Genomic_DNA"/>
</dbReference>
<reference evidence="3 5" key="1">
    <citation type="submission" date="2020-06" db="EMBL/GenBank/DDBJ databases">
        <title>Anoxygenic phototrophic Chloroflexota member uses a Type I reaction center.</title>
        <authorList>
            <person name="Tsuji J.M."/>
            <person name="Shaw N.A."/>
            <person name="Nagashima S."/>
            <person name="Venkiteswaran J."/>
            <person name="Schiff S.L."/>
            <person name="Hanada S."/>
            <person name="Tank M."/>
            <person name="Neufeld J.D."/>
        </authorList>
    </citation>
    <scope>NUCLEOTIDE SEQUENCE [LARGE SCALE GENOMIC DNA]</scope>
    <source>
        <strain evidence="3">L227-S17</strain>
    </source>
</reference>
<dbReference type="Proteomes" id="UP000521676">
    <property type="component" value="Unassembled WGS sequence"/>
</dbReference>
<evidence type="ECO:0000313" key="4">
    <source>
        <dbReference type="EMBL" id="WJW68441.1"/>
    </source>
</evidence>
<dbReference type="GO" id="GO:0016020">
    <property type="term" value="C:membrane"/>
    <property type="evidence" value="ECO:0007669"/>
    <property type="project" value="TreeGrafter"/>
</dbReference>
<dbReference type="PANTHER" id="PTHR44196">
    <property type="entry name" value="DEHYDROGENASE/REDUCTASE SDR FAMILY MEMBER 7B"/>
    <property type="match status" value="1"/>
</dbReference>
<protein>
    <submittedName>
        <fullName evidence="3">SDR family oxidoreductase</fullName>
    </submittedName>
</protein>
<sequence length="245" mass="26445">MNKVLILGATSAIAHETAKLFAREGAQLFLVGRNPEKLETVCQDLKVRGAKQVESLVLDLSDNSRHAELVSKAISALDGLDAVLIAHGTLSDQKAGEASVEVALREFNNNCVSVISLLTILANHFEKQKRGCIAVISSVAGDRGRQSNYVYGAAKGGVNTFLQGLRNRLAKSGVAVLTIKPGFVDTPMTAHLKKGLLFANAGKVGGDIFSAMQKGKDVLYTPRFWQLIMLIIKHVPEPVFKRLKL</sequence>
<organism evidence="3 5">
    <name type="scientific">Candidatus Chlorohelix allophototropha</name>
    <dbReference type="NCBI Taxonomy" id="3003348"/>
    <lineage>
        <taxon>Bacteria</taxon>
        <taxon>Bacillati</taxon>
        <taxon>Chloroflexota</taxon>
        <taxon>Chloroflexia</taxon>
        <taxon>Candidatus Chloroheliales</taxon>
        <taxon>Candidatus Chloroheliaceae</taxon>
        <taxon>Candidatus Chlorohelix</taxon>
    </lineage>
</organism>
<dbReference type="SUPFAM" id="SSF51735">
    <property type="entry name" value="NAD(P)-binding Rossmann-fold domains"/>
    <property type="match status" value="1"/>
</dbReference>
<dbReference type="InterPro" id="IPR002347">
    <property type="entry name" value="SDR_fam"/>
</dbReference>
<name>A0A8T7M8L6_9CHLR</name>
<comment type="similarity">
    <text evidence="1">Belongs to the short-chain dehydrogenases/reductases (SDR) family.</text>
</comment>
<evidence type="ECO:0000313" key="3">
    <source>
        <dbReference type="EMBL" id="NWJ48508.1"/>
    </source>
</evidence>
<dbReference type="Pfam" id="PF00106">
    <property type="entry name" value="adh_short"/>
    <property type="match status" value="1"/>
</dbReference>
<dbReference type="Gene3D" id="3.40.50.720">
    <property type="entry name" value="NAD(P)-binding Rossmann-like Domain"/>
    <property type="match status" value="1"/>
</dbReference>
<dbReference type="PANTHER" id="PTHR44196:SF3">
    <property type="entry name" value="SHORT CHAIN DEHYDROGENASE FAMILY PROTEIN"/>
    <property type="match status" value="1"/>
</dbReference>
<dbReference type="PROSITE" id="PS00061">
    <property type="entry name" value="ADH_SHORT"/>
    <property type="match status" value="1"/>
</dbReference>
<dbReference type="CDD" id="cd05233">
    <property type="entry name" value="SDR_c"/>
    <property type="match status" value="1"/>
</dbReference>
<dbReference type="GO" id="GO:0016491">
    <property type="term" value="F:oxidoreductase activity"/>
    <property type="evidence" value="ECO:0007669"/>
    <property type="project" value="UniProtKB-KW"/>
</dbReference>
<dbReference type="InterPro" id="IPR020904">
    <property type="entry name" value="Sc_DH/Rdtase_CS"/>
</dbReference>
<dbReference type="EMBL" id="JACATZ010000003">
    <property type="protein sequence ID" value="NWJ48508.1"/>
    <property type="molecule type" value="Genomic_DNA"/>
</dbReference>
<keyword evidence="2" id="KW-0560">Oxidoreductase</keyword>
<dbReference type="PRINTS" id="PR00081">
    <property type="entry name" value="GDHRDH"/>
</dbReference>
<dbReference type="NCBIfam" id="NF005489">
    <property type="entry name" value="PRK07102.1"/>
    <property type="match status" value="1"/>
</dbReference>
<accession>A0A8T7M8L6</accession>
<evidence type="ECO:0000313" key="6">
    <source>
        <dbReference type="Proteomes" id="UP001431572"/>
    </source>
</evidence>
<reference evidence="4" key="2">
    <citation type="journal article" date="2024" name="Nature">
        <title>Anoxygenic phototroph of the Chloroflexota uses a type I reaction centre.</title>
        <authorList>
            <person name="Tsuji J.M."/>
            <person name="Shaw N.A."/>
            <person name="Nagashima S."/>
            <person name="Venkiteswaran J.J."/>
            <person name="Schiff S.L."/>
            <person name="Watanabe T."/>
            <person name="Fukui M."/>
            <person name="Hanada S."/>
            <person name="Tank M."/>
            <person name="Neufeld J.D."/>
        </authorList>
    </citation>
    <scope>NUCLEOTIDE SEQUENCE</scope>
    <source>
        <strain evidence="4">L227-S17</strain>
    </source>
</reference>
<evidence type="ECO:0000256" key="2">
    <source>
        <dbReference type="ARBA" id="ARBA00023002"/>
    </source>
</evidence>
<evidence type="ECO:0000256" key="1">
    <source>
        <dbReference type="ARBA" id="ARBA00006484"/>
    </source>
</evidence>
<proteinExistence type="inferred from homology"/>
<dbReference type="InterPro" id="IPR036291">
    <property type="entry name" value="NAD(P)-bd_dom_sf"/>
</dbReference>
<keyword evidence="6" id="KW-1185">Reference proteome</keyword>